<dbReference type="SUPFAM" id="SSF47005">
    <property type="entry name" value="Peripheral subunit-binding domain of 2-oxo acid dehydrogenase complex"/>
    <property type="match status" value="1"/>
</dbReference>
<comment type="function">
    <text evidence="6">The pyruvate dehydrogenase complex catalyzes the overall conversion of pyruvate to acetyl-CoA and CO(2). It contains multiple copies of three enzymatic components: pyruvate dehydrogenase (E1), dihydrolipoamide acetyltransferase (E2) and lipoamide dehydrogenase (E3).</text>
</comment>
<feature type="compositionally biased region" description="Low complexity" evidence="9">
    <location>
        <begin position="247"/>
        <end position="260"/>
    </location>
</feature>
<dbReference type="EMBL" id="AAWS01000003">
    <property type="protein sequence ID" value="EAY31401.1"/>
    <property type="molecule type" value="Genomic_DNA"/>
</dbReference>
<evidence type="ECO:0000313" key="12">
    <source>
        <dbReference type="EMBL" id="EAY31401.1"/>
    </source>
</evidence>
<dbReference type="GO" id="GO:0006086">
    <property type="term" value="P:pyruvate decarboxylation to acetyl-CoA"/>
    <property type="evidence" value="ECO:0007669"/>
    <property type="project" value="InterPro"/>
</dbReference>
<gene>
    <name evidence="12" type="ORF">M23134_04234</name>
</gene>
<evidence type="ECO:0000256" key="9">
    <source>
        <dbReference type="SAM" id="MobiDB-lite"/>
    </source>
</evidence>
<feature type="domain" description="Lipoyl-binding" evidence="10">
    <location>
        <begin position="2"/>
        <end position="77"/>
    </location>
</feature>
<dbReference type="PROSITE" id="PS50968">
    <property type="entry name" value="BIOTINYL_LIPOYL"/>
    <property type="match status" value="2"/>
</dbReference>
<feature type="region of interest" description="Disordered" evidence="9">
    <location>
        <begin position="85"/>
        <end position="114"/>
    </location>
</feature>
<evidence type="ECO:0000256" key="7">
    <source>
        <dbReference type="ARBA" id="ARBA00048370"/>
    </source>
</evidence>
<evidence type="ECO:0000256" key="3">
    <source>
        <dbReference type="ARBA" id="ARBA00022679"/>
    </source>
</evidence>
<reference evidence="12 13" key="1">
    <citation type="submission" date="2007-01" db="EMBL/GenBank/DDBJ databases">
        <authorList>
            <person name="Haygood M."/>
            <person name="Podell S."/>
            <person name="Anderson C."/>
            <person name="Hopkinson B."/>
            <person name="Roe K."/>
            <person name="Barbeau K."/>
            <person name="Gaasterland T."/>
            <person name="Ferriera S."/>
            <person name="Johnson J."/>
            <person name="Kravitz S."/>
            <person name="Beeson K."/>
            <person name="Sutton G."/>
            <person name="Rogers Y.-H."/>
            <person name="Friedman R."/>
            <person name="Frazier M."/>
            <person name="Venter J.C."/>
        </authorList>
    </citation>
    <scope>NUCLEOTIDE SEQUENCE [LARGE SCALE GENOMIC DNA]</scope>
    <source>
        <strain evidence="12 13">ATCC 23134</strain>
    </source>
</reference>
<sequence length="547" mass="58570">MAQIIHMPKMSDTMEEGVIAKWLKKVGDTIQEGDIIAEVETDKATMELESYDEGTLLYVAVEDGGVVPVDGLLAILGAPGEDYKPLLEENGNGQASSSATESAPADETTSAPTTTEVTVDNATVVTMPKMSDTMEEGVIVSWLKKVGDNIQEGDIIAEVETDKATMELEAYDEGTLLYVAVEEGGSVKVDGLIAVVGEEGANYQALVDQFKAGGNAQEEAKPTTSASVPKPATSNNGSAPKTPTPPNKAAAHASNNANSNGRIKISPLARKLANEKGYDIGQIQGSGDHGRIIKRDIENFTPAAQPAAQDSAVATAPVGTESYEEINVSQMRKTIAKRLASSKFTAPHFYVTMEIRMDAIMKARKQINAVSPVKVSFNDIIIKASALAIRKHPKINAYWLEDKIRYNNHIHVGMAVAVKDGLFVPVVRFADNLTFSQVATTTKDLVSKAKDKKLQPADWEGSTFSVSNLGMFGVEDFTAIINPPDSCILAVGGIKQTPVVNDEGQIEVGNIMKVTLSSDHRVVDGALAASFLKTLKQMIENPYMMLV</sequence>
<organism evidence="12 13">
    <name type="scientific">Microscilla marina ATCC 23134</name>
    <dbReference type="NCBI Taxonomy" id="313606"/>
    <lineage>
        <taxon>Bacteria</taxon>
        <taxon>Pseudomonadati</taxon>
        <taxon>Bacteroidota</taxon>
        <taxon>Cytophagia</taxon>
        <taxon>Cytophagales</taxon>
        <taxon>Microscillaceae</taxon>
        <taxon>Microscilla</taxon>
    </lineage>
</organism>
<dbReference type="OrthoDB" id="9805770at2"/>
<evidence type="ECO:0000256" key="6">
    <source>
        <dbReference type="ARBA" id="ARBA00025211"/>
    </source>
</evidence>
<dbReference type="Gene3D" id="4.10.320.10">
    <property type="entry name" value="E3-binding domain"/>
    <property type="match status" value="1"/>
</dbReference>
<dbReference type="SUPFAM" id="SSF51230">
    <property type="entry name" value="Single hybrid motif"/>
    <property type="match status" value="2"/>
</dbReference>
<dbReference type="NCBIfam" id="TIGR01349">
    <property type="entry name" value="PDHac_trf_mito"/>
    <property type="match status" value="1"/>
</dbReference>
<dbReference type="InterPro" id="IPR003016">
    <property type="entry name" value="2-oxoA_DH_lipoyl-BS"/>
</dbReference>
<dbReference type="InterPro" id="IPR036625">
    <property type="entry name" value="E3-bd_dom_sf"/>
</dbReference>
<dbReference type="AlphaFoldDB" id="A1ZE93"/>
<dbReference type="SUPFAM" id="SSF52777">
    <property type="entry name" value="CoA-dependent acyltransferases"/>
    <property type="match status" value="1"/>
</dbReference>
<dbReference type="PANTHER" id="PTHR23151">
    <property type="entry name" value="DIHYDROLIPOAMIDE ACETYL/SUCCINYL-TRANSFERASE-RELATED"/>
    <property type="match status" value="1"/>
</dbReference>
<dbReference type="GO" id="GO:0045254">
    <property type="term" value="C:pyruvate dehydrogenase complex"/>
    <property type="evidence" value="ECO:0007669"/>
    <property type="project" value="UniProtKB-UniRule"/>
</dbReference>
<comment type="cofactor">
    <cofactor evidence="8">
        <name>(R)-lipoate</name>
        <dbReference type="ChEBI" id="CHEBI:83088"/>
    </cofactor>
    <text evidence="8">Binds 2 lipoyl cofactors covalently.</text>
</comment>
<dbReference type="Gene3D" id="3.30.559.10">
    <property type="entry name" value="Chloramphenicol acetyltransferase-like domain"/>
    <property type="match status" value="1"/>
</dbReference>
<evidence type="ECO:0000256" key="4">
    <source>
        <dbReference type="ARBA" id="ARBA00022823"/>
    </source>
</evidence>
<dbReference type="Gene3D" id="2.40.50.100">
    <property type="match status" value="2"/>
</dbReference>
<proteinExistence type="inferred from homology"/>
<feature type="domain" description="Peripheral subunit-binding (PSBD)" evidence="11">
    <location>
        <begin position="264"/>
        <end position="301"/>
    </location>
</feature>
<feature type="compositionally biased region" description="Polar residues" evidence="9">
    <location>
        <begin position="222"/>
        <end position="238"/>
    </location>
</feature>
<dbReference type="InterPro" id="IPR006257">
    <property type="entry name" value="LAT1"/>
</dbReference>
<evidence type="ECO:0000259" key="11">
    <source>
        <dbReference type="PROSITE" id="PS51826"/>
    </source>
</evidence>
<dbReference type="EC" id="2.3.1.12" evidence="8"/>
<comment type="caution">
    <text evidence="12">The sequence shown here is derived from an EMBL/GenBank/DDBJ whole genome shotgun (WGS) entry which is preliminary data.</text>
</comment>
<dbReference type="InterPro" id="IPR000089">
    <property type="entry name" value="Biotin_lipoyl"/>
</dbReference>
<evidence type="ECO:0000259" key="10">
    <source>
        <dbReference type="PROSITE" id="PS50968"/>
    </source>
</evidence>
<evidence type="ECO:0000256" key="5">
    <source>
        <dbReference type="ARBA" id="ARBA00023315"/>
    </source>
</evidence>
<dbReference type="PROSITE" id="PS00189">
    <property type="entry name" value="LIPOYL"/>
    <property type="match status" value="2"/>
</dbReference>
<dbReference type="RefSeq" id="WP_002693977.1">
    <property type="nucleotide sequence ID" value="NZ_AAWS01000003.1"/>
</dbReference>
<feature type="region of interest" description="Disordered" evidence="9">
    <location>
        <begin position="214"/>
        <end position="263"/>
    </location>
</feature>
<keyword evidence="5 8" id="KW-0012">Acyltransferase</keyword>
<dbReference type="InterPro" id="IPR004167">
    <property type="entry name" value="PSBD"/>
</dbReference>
<protein>
    <recommendedName>
        <fullName evidence="8">Acetyltransferase component of pyruvate dehydrogenase complex</fullName>
        <ecNumber evidence="8">2.3.1.12</ecNumber>
    </recommendedName>
</protein>
<dbReference type="CDD" id="cd06849">
    <property type="entry name" value="lipoyl_domain"/>
    <property type="match status" value="2"/>
</dbReference>
<keyword evidence="4 8" id="KW-0450">Lipoyl</keyword>
<dbReference type="Pfam" id="PF00364">
    <property type="entry name" value="Biotin_lipoyl"/>
    <property type="match status" value="2"/>
</dbReference>
<dbReference type="GO" id="GO:0004742">
    <property type="term" value="F:dihydrolipoyllysine-residue acetyltransferase activity"/>
    <property type="evidence" value="ECO:0007669"/>
    <property type="project" value="UniProtKB-UniRule"/>
</dbReference>
<evidence type="ECO:0000256" key="1">
    <source>
        <dbReference type="ARBA" id="ARBA00007317"/>
    </source>
</evidence>
<keyword evidence="3 8" id="KW-0808">Transferase</keyword>
<dbReference type="InterPro" id="IPR045257">
    <property type="entry name" value="E2/Pdx1"/>
</dbReference>
<evidence type="ECO:0000256" key="2">
    <source>
        <dbReference type="ARBA" id="ARBA00011484"/>
    </source>
</evidence>
<dbReference type="InterPro" id="IPR023213">
    <property type="entry name" value="CAT-like_dom_sf"/>
</dbReference>
<dbReference type="InterPro" id="IPR001078">
    <property type="entry name" value="2-oxoacid_DH_actylTfrase"/>
</dbReference>
<dbReference type="Pfam" id="PF00198">
    <property type="entry name" value="2-oxoacid_dh"/>
    <property type="match status" value="1"/>
</dbReference>
<keyword evidence="13" id="KW-1185">Reference proteome</keyword>
<evidence type="ECO:0000313" key="13">
    <source>
        <dbReference type="Proteomes" id="UP000004095"/>
    </source>
</evidence>
<dbReference type="PROSITE" id="PS51826">
    <property type="entry name" value="PSBD"/>
    <property type="match status" value="1"/>
</dbReference>
<keyword evidence="12" id="KW-0670">Pyruvate</keyword>
<feature type="compositionally biased region" description="Low complexity" evidence="9">
    <location>
        <begin position="102"/>
        <end position="114"/>
    </location>
</feature>
<dbReference type="InterPro" id="IPR011053">
    <property type="entry name" value="Single_hybrid_motif"/>
</dbReference>
<feature type="compositionally biased region" description="Polar residues" evidence="9">
    <location>
        <begin position="91"/>
        <end position="101"/>
    </location>
</feature>
<comment type="subunit">
    <text evidence="2">Forms a 24-polypeptide structural core with octahedral symmetry.</text>
</comment>
<accession>A1ZE93</accession>
<comment type="catalytic activity">
    <reaction evidence="7 8">
        <text>N(6)-[(R)-dihydrolipoyl]-L-lysyl-[protein] + acetyl-CoA = N(6)-[(R)-S(8)-acetyldihydrolipoyl]-L-lysyl-[protein] + CoA</text>
        <dbReference type="Rhea" id="RHEA:17017"/>
        <dbReference type="Rhea" id="RHEA-COMP:10475"/>
        <dbReference type="Rhea" id="RHEA-COMP:10478"/>
        <dbReference type="ChEBI" id="CHEBI:57287"/>
        <dbReference type="ChEBI" id="CHEBI:57288"/>
        <dbReference type="ChEBI" id="CHEBI:83100"/>
        <dbReference type="ChEBI" id="CHEBI:83111"/>
        <dbReference type="EC" id="2.3.1.12"/>
    </reaction>
</comment>
<feature type="domain" description="Lipoyl-binding" evidence="10">
    <location>
        <begin position="122"/>
        <end position="197"/>
    </location>
</feature>
<evidence type="ECO:0000256" key="8">
    <source>
        <dbReference type="RuleBase" id="RU361137"/>
    </source>
</evidence>
<dbReference type="PANTHER" id="PTHR23151:SF90">
    <property type="entry name" value="DIHYDROLIPOYLLYSINE-RESIDUE ACETYLTRANSFERASE COMPONENT OF PYRUVATE DEHYDROGENASE COMPLEX, MITOCHONDRIAL-RELATED"/>
    <property type="match status" value="1"/>
</dbReference>
<name>A1ZE93_MICM2</name>
<dbReference type="Pfam" id="PF02817">
    <property type="entry name" value="E3_binding"/>
    <property type="match status" value="1"/>
</dbReference>
<comment type="similarity">
    <text evidence="1 8">Belongs to the 2-oxoacid dehydrogenase family.</text>
</comment>
<dbReference type="eggNOG" id="COG0508">
    <property type="taxonomic scope" value="Bacteria"/>
</dbReference>
<dbReference type="Proteomes" id="UP000004095">
    <property type="component" value="Unassembled WGS sequence"/>
</dbReference>